<name>A0A150HB27_9MICO</name>
<comment type="caution">
    <text evidence="6">The sequence shown here is derived from an EMBL/GenBank/DDBJ whole genome shotgun (WGS) entry which is preliminary data.</text>
</comment>
<dbReference type="Proteomes" id="UP000243589">
    <property type="component" value="Unassembled WGS sequence"/>
</dbReference>
<keyword evidence="3 5" id="KW-1133">Transmembrane helix</keyword>
<evidence type="ECO:0000256" key="1">
    <source>
        <dbReference type="ARBA" id="ARBA00004141"/>
    </source>
</evidence>
<keyword evidence="2 5" id="KW-0812">Transmembrane</keyword>
<proteinExistence type="predicted"/>
<evidence type="ECO:0000256" key="5">
    <source>
        <dbReference type="SAM" id="Phobius"/>
    </source>
</evidence>
<keyword evidence="7" id="KW-1185">Reference proteome</keyword>
<evidence type="ECO:0000313" key="7">
    <source>
        <dbReference type="Proteomes" id="UP000243589"/>
    </source>
</evidence>
<feature type="transmembrane region" description="Helical" evidence="5">
    <location>
        <begin position="83"/>
        <end position="101"/>
    </location>
</feature>
<feature type="transmembrane region" description="Helical" evidence="5">
    <location>
        <begin position="113"/>
        <end position="141"/>
    </location>
</feature>
<dbReference type="CDD" id="cd16914">
    <property type="entry name" value="EcfT"/>
    <property type="match status" value="1"/>
</dbReference>
<dbReference type="GO" id="GO:0005886">
    <property type="term" value="C:plasma membrane"/>
    <property type="evidence" value="ECO:0007669"/>
    <property type="project" value="UniProtKB-ARBA"/>
</dbReference>
<evidence type="ECO:0000256" key="3">
    <source>
        <dbReference type="ARBA" id="ARBA00022989"/>
    </source>
</evidence>
<organism evidence="6 7">
    <name type="scientific">Brevibacterium ravenspurgense</name>
    <dbReference type="NCBI Taxonomy" id="479117"/>
    <lineage>
        <taxon>Bacteria</taxon>
        <taxon>Bacillati</taxon>
        <taxon>Actinomycetota</taxon>
        <taxon>Actinomycetes</taxon>
        <taxon>Micrococcales</taxon>
        <taxon>Brevibacteriaceae</taxon>
        <taxon>Brevibacterium</taxon>
    </lineage>
</organism>
<reference evidence="6 7" key="1">
    <citation type="submission" date="2016-01" db="EMBL/GenBank/DDBJ databases">
        <title>Use of Whole Genome Sequencing to ascertain that Brevibacterium massiliense (Roux, Raoult 2009) is a later heterotypic synonym of Brevibacterium ravenspurgense (Mages 2008).</title>
        <authorList>
            <person name="Bernier A.-M."/>
            <person name="Burdz T."/>
            <person name="Huynh C."/>
            <person name="Pachecho A.L."/>
            <person name="Wiebe D."/>
            <person name="Bonner C."/>
            <person name="Bernard K."/>
        </authorList>
    </citation>
    <scope>NUCLEOTIDE SEQUENCE [LARGE SCALE GENOMIC DNA]</scope>
    <source>
        <strain evidence="6 7">CCUG56047</strain>
    </source>
</reference>
<sequence length="225" mass="23913">MIPQSAMPKPRTVQRRRGEFLGVRWPIPGWLHRTPAWVKVIALVLTSLPVIVVRDAWVNGAVFVLIVLIALTARLPLGRIILPLVRMWPVMLLLVVGNLIFTDVPTAARVATAMLAGVIGASVLILTTSISELLLVFTAAAKPLGWVGVRPETVGLAAALTIRSVSYIADLVGLAADSARARGLERSLRARSVPVVLGTVRYAIDTGAALEARGLVEEPGGTSGE</sequence>
<gene>
    <name evidence="6" type="primary">bioN</name>
    <name evidence="6" type="ORF">Bravens_00732</name>
</gene>
<evidence type="ECO:0000256" key="4">
    <source>
        <dbReference type="ARBA" id="ARBA00023136"/>
    </source>
</evidence>
<feature type="transmembrane region" description="Helical" evidence="5">
    <location>
        <begin position="60"/>
        <end position="77"/>
    </location>
</feature>
<dbReference type="AlphaFoldDB" id="A0A150HB27"/>
<protein>
    <submittedName>
        <fullName evidence="6">Energy-coupling factor transporter transmembrane protein BioN</fullName>
    </submittedName>
</protein>
<keyword evidence="4 5" id="KW-0472">Membrane</keyword>
<dbReference type="EMBL" id="LQQC01000008">
    <property type="protein sequence ID" value="KXZ58860.1"/>
    <property type="molecule type" value="Genomic_DNA"/>
</dbReference>
<evidence type="ECO:0000256" key="2">
    <source>
        <dbReference type="ARBA" id="ARBA00022692"/>
    </source>
</evidence>
<evidence type="ECO:0000313" key="6">
    <source>
        <dbReference type="EMBL" id="KXZ58860.1"/>
    </source>
</evidence>
<comment type="subcellular location">
    <subcellularLocation>
        <location evidence="1">Membrane</location>
        <topology evidence="1">Multi-pass membrane protein</topology>
    </subcellularLocation>
</comment>
<accession>A0A150HB27</accession>
<dbReference type="InterPro" id="IPR003339">
    <property type="entry name" value="ABC/ECF_trnsptr_transmembrane"/>
</dbReference>
<dbReference type="PATRIC" id="fig|479117.4.peg.732"/>